<feature type="region of interest" description="Disordered" evidence="1">
    <location>
        <begin position="282"/>
        <end position="310"/>
    </location>
</feature>
<evidence type="ECO:0000256" key="2">
    <source>
        <dbReference type="SAM" id="Phobius"/>
    </source>
</evidence>
<keyword evidence="2" id="KW-0472">Membrane</keyword>
<feature type="region of interest" description="Disordered" evidence="1">
    <location>
        <begin position="1"/>
        <end position="125"/>
    </location>
</feature>
<dbReference type="GeneID" id="92183445"/>
<proteinExistence type="predicted"/>
<dbReference type="KEGG" id="kne:92183445"/>
<feature type="compositionally biased region" description="Basic and acidic residues" evidence="1">
    <location>
        <begin position="89"/>
        <end position="106"/>
    </location>
</feature>
<dbReference type="EMBL" id="JBCAWK010000012">
    <property type="protein sequence ID" value="KAK8845474.1"/>
    <property type="molecule type" value="Genomic_DNA"/>
</dbReference>
<feature type="region of interest" description="Disordered" evidence="1">
    <location>
        <begin position="326"/>
        <end position="433"/>
    </location>
</feature>
<feature type="region of interest" description="Disordered" evidence="1">
    <location>
        <begin position="483"/>
        <end position="554"/>
    </location>
</feature>
<feature type="compositionally biased region" description="Basic and acidic residues" evidence="1">
    <location>
        <begin position="346"/>
        <end position="360"/>
    </location>
</feature>
<feature type="compositionally biased region" description="Low complexity" evidence="1">
    <location>
        <begin position="37"/>
        <end position="52"/>
    </location>
</feature>
<name>A0AAW0YUW4_9TREE</name>
<evidence type="ECO:0000313" key="3">
    <source>
        <dbReference type="EMBL" id="KAK8845474.1"/>
    </source>
</evidence>
<dbReference type="RefSeq" id="XP_066800282.1">
    <property type="nucleotide sequence ID" value="XM_066949274.1"/>
</dbReference>
<feature type="region of interest" description="Disordered" evidence="1">
    <location>
        <begin position="569"/>
        <end position="588"/>
    </location>
</feature>
<dbReference type="Proteomes" id="UP001388673">
    <property type="component" value="Unassembled WGS sequence"/>
</dbReference>
<evidence type="ECO:0000256" key="1">
    <source>
        <dbReference type="SAM" id="MobiDB-lite"/>
    </source>
</evidence>
<accession>A0AAW0YUW4</accession>
<protein>
    <submittedName>
        <fullName evidence="3">Uncharacterized protein</fullName>
    </submittedName>
</protein>
<feature type="compositionally biased region" description="Low complexity" evidence="1">
    <location>
        <begin position="384"/>
        <end position="394"/>
    </location>
</feature>
<evidence type="ECO:0000313" key="4">
    <source>
        <dbReference type="Proteomes" id="UP001388673"/>
    </source>
</evidence>
<feature type="compositionally biased region" description="Low complexity" evidence="1">
    <location>
        <begin position="1"/>
        <end position="19"/>
    </location>
</feature>
<feature type="compositionally biased region" description="Acidic residues" evidence="1">
    <location>
        <begin position="518"/>
        <end position="528"/>
    </location>
</feature>
<dbReference type="AlphaFoldDB" id="A0AAW0YUW4"/>
<keyword evidence="2" id="KW-0812">Transmembrane</keyword>
<feature type="compositionally biased region" description="Polar residues" evidence="1">
    <location>
        <begin position="483"/>
        <end position="501"/>
    </location>
</feature>
<sequence>MSPTSIQPSPSTPITSPSHPQHKPKHAVITPNYHPYLIHSTSSSILTRSNSSPVQPISSLGGHRSSRSMGSLNYVLDGPGGGTKNRQGGKSDEQKEREKEERRRSLDSPSRPGVRRSGTLPDFLLGTQGKKTVKEIELPLNPKQWTPSELAQYLASTLRTGGPDGTGQTLPAPLVKDIESWVLQQRVSGRDFMRGSADGWGNTTRPPPFLPLLQSIGRKLRRNSLQGRHDSHFFPLITASTADADGSFGAGSILMEEDEQVSEEDEQGVTGVKKMVIALDARSSASETDASASGDEREGQEAVEGLRAQLTGESVGERWKKWEEKAGRVRKVSDVSSEGALADVESSPRVEKASLDHVSNEVEEQEEEKDQLRGGTIKAPPLISSASAQSTGSSDGLTPPPPYTSAFPDHTSTTEVYGQATPRRPEGHDQSMFAITPTPERTAQYNTAALGILTPSPERTPSKAHSIAGRTACDSPHMSNMSQHVISGSNPSATLSRSTPGDNGPRYPTVRSIALSAADDEEEGEGEGEVSMHPAKGTKAWQEQELEGSRWTTARRVTLRPSKVQNVFDERSTREESVQSREGREGVDEKMEELLERIKDLEHKLEAVSTLPPSSEANHVSPLNPLSKTDDFSDEATKVNRIVKEVSILDLLGFGASGSGENDDGLPRRVRELPAYLFFVGVGVGAIMVRVFFRRAR</sequence>
<reference evidence="3 4" key="1">
    <citation type="journal article" date="2024" name="bioRxiv">
        <title>Comparative genomics of Cryptococcus and Kwoniella reveals pathogenesis evolution and contrasting karyotype dynamics via intercentromeric recombination or chromosome fusion.</title>
        <authorList>
            <person name="Coelho M.A."/>
            <person name="David-Palma M."/>
            <person name="Shea T."/>
            <person name="Bowers K."/>
            <person name="McGinley-Smith S."/>
            <person name="Mohammad A.W."/>
            <person name="Gnirke A."/>
            <person name="Yurkov A.M."/>
            <person name="Nowrousian M."/>
            <person name="Sun S."/>
            <person name="Cuomo C.A."/>
            <person name="Heitman J."/>
        </authorList>
    </citation>
    <scope>NUCLEOTIDE SEQUENCE [LARGE SCALE GENOMIC DNA]</scope>
    <source>
        <strain evidence="3 4">CBS 13917</strain>
    </source>
</reference>
<organism evidence="3 4">
    <name type="scientific">Kwoniella newhampshirensis</name>
    <dbReference type="NCBI Taxonomy" id="1651941"/>
    <lineage>
        <taxon>Eukaryota</taxon>
        <taxon>Fungi</taxon>
        <taxon>Dikarya</taxon>
        <taxon>Basidiomycota</taxon>
        <taxon>Agaricomycotina</taxon>
        <taxon>Tremellomycetes</taxon>
        <taxon>Tremellales</taxon>
        <taxon>Cryptococcaceae</taxon>
        <taxon>Kwoniella</taxon>
    </lineage>
</organism>
<keyword evidence="4" id="KW-1185">Reference proteome</keyword>
<feature type="region of interest" description="Disordered" evidence="1">
    <location>
        <begin position="609"/>
        <end position="631"/>
    </location>
</feature>
<gene>
    <name evidence="3" type="ORF">IAR55_006187</name>
</gene>
<keyword evidence="2" id="KW-1133">Transmembrane helix</keyword>
<comment type="caution">
    <text evidence="3">The sequence shown here is derived from an EMBL/GenBank/DDBJ whole genome shotgun (WGS) entry which is preliminary data.</text>
</comment>
<feature type="transmembrane region" description="Helical" evidence="2">
    <location>
        <begin position="673"/>
        <end position="693"/>
    </location>
</feature>